<comment type="caution">
    <text evidence="3">The sequence shown here is derived from an EMBL/GenBank/DDBJ whole genome shotgun (WGS) entry which is preliminary data.</text>
</comment>
<evidence type="ECO:0000259" key="2">
    <source>
        <dbReference type="PROSITE" id="PS51154"/>
    </source>
</evidence>
<dbReference type="PANTHER" id="PTHR12521:SF0">
    <property type="entry name" value="ADP-RIBOSE GLYCOHYDROLASE OARD1"/>
    <property type="match status" value="1"/>
</dbReference>
<dbReference type="AlphaFoldDB" id="A0A4Z1BA63"/>
<dbReference type="Gene3D" id="3.40.220.10">
    <property type="entry name" value="Leucine Aminopeptidase, subunit E, domain 1"/>
    <property type="match status" value="1"/>
</dbReference>
<organism evidence="3 4">
    <name type="scientific">Empedobacter tilapiae</name>
    <dbReference type="NCBI Taxonomy" id="2491114"/>
    <lineage>
        <taxon>Bacteria</taxon>
        <taxon>Pseudomonadati</taxon>
        <taxon>Bacteroidota</taxon>
        <taxon>Flavobacteriia</taxon>
        <taxon>Flavobacteriales</taxon>
        <taxon>Weeksellaceae</taxon>
        <taxon>Empedobacter</taxon>
    </lineage>
</organism>
<dbReference type="PANTHER" id="PTHR12521">
    <property type="entry name" value="PROTEIN C6ORF130"/>
    <property type="match status" value="1"/>
</dbReference>
<comment type="catalytic activity">
    <reaction evidence="1">
        <text>an N-(ADP-alpha-D-ribosyl)-thymidine in DNA + H2O = a thymidine in DNA + ADP-D-ribose</text>
        <dbReference type="Rhea" id="RHEA:71655"/>
        <dbReference type="Rhea" id="RHEA-COMP:13556"/>
        <dbReference type="Rhea" id="RHEA-COMP:18051"/>
        <dbReference type="ChEBI" id="CHEBI:15377"/>
        <dbReference type="ChEBI" id="CHEBI:57967"/>
        <dbReference type="ChEBI" id="CHEBI:137386"/>
        <dbReference type="ChEBI" id="CHEBI:191199"/>
    </reaction>
    <physiologicalReaction direction="left-to-right" evidence="1">
        <dbReference type="Rhea" id="RHEA:71656"/>
    </physiologicalReaction>
</comment>
<sequence>MAKVYYIIGDATNPHINGNKIIVHVCNDIGGWGKGFVMAITKRWKQPEQQYRQWFKSNDNFSLGQVQFVQVEEKLWVANLIGQHKINKDENGNAPIRYEAILEGLKKVGQFAIDKKATVHMPRIGCGLAGGTWDKIEPLINESLVENEIETYVYDLK</sequence>
<keyword evidence="4" id="KW-1185">Reference proteome</keyword>
<proteinExistence type="predicted"/>
<protein>
    <submittedName>
        <fullName evidence="3">Appr-1-p processing protein</fullName>
    </submittedName>
</protein>
<dbReference type="InterPro" id="IPR050892">
    <property type="entry name" value="ADP-ribose_metab_enzymes"/>
</dbReference>
<dbReference type="SMART" id="SM00506">
    <property type="entry name" value="A1pp"/>
    <property type="match status" value="1"/>
</dbReference>
<dbReference type="EMBL" id="SRPE01000016">
    <property type="protein sequence ID" value="TGN21950.1"/>
    <property type="molecule type" value="Genomic_DNA"/>
</dbReference>
<reference evidence="3 4" key="1">
    <citation type="submission" date="2019-03" db="EMBL/GenBank/DDBJ databases">
        <title>Empedobacter tilapiae sp. nov., isolated from an intestine of Nile tilapia Oreochromis niloticus.</title>
        <authorList>
            <person name="Kim Y.-O."/>
            <person name="Yoon J.-H."/>
        </authorList>
    </citation>
    <scope>NUCLEOTIDE SEQUENCE [LARGE SCALE GENOMIC DNA]</scope>
    <source>
        <strain evidence="3 4">MRS2</strain>
    </source>
</reference>
<feature type="domain" description="Macro" evidence="2">
    <location>
        <begin position="1"/>
        <end position="157"/>
    </location>
</feature>
<dbReference type="InterPro" id="IPR043472">
    <property type="entry name" value="Macro_dom-like"/>
</dbReference>
<evidence type="ECO:0000256" key="1">
    <source>
        <dbReference type="ARBA" id="ARBA00035885"/>
    </source>
</evidence>
<dbReference type="RefSeq" id="WP_135836938.1">
    <property type="nucleotide sequence ID" value="NZ_CAUQWU010000023.1"/>
</dbReference>
<name>A0A4Z1BA63_9FLAO</name>
<dbReference type="GO" id="GO:0140291">
    <property type="term" value="P:peptidyl-glutamate ADP-deribosylation"/>
    <property type="evidence" value="ECO:0007669"/>
    <property type="project" value="TreeGrafter"/>
</dbReference>
<dbReference type="OrthoDB" id="9780211at2"/>
<dbReference type="SUPFAM" id="SSF52949">
    <property type="entry name" value="Macro domain-like"/>
    <property type="match status" value="1"/>
</dbReference>
<evidence type="ECO:0000313" key="4">
    <source>
        <dbReference type="Proteomes" id="UP000297998"/>
    </source>
</evidence>
<evidence type="ECO:0000313" key="3">
    <source>
        <dbReference type="EMBL" id="TGN21950.1"/>
    </source>
</evidence>
<accession>A0A4Z1BA63</accession>
<dbReference type="PROSITE" id="PS51154">
    <property type="entry name" value="MACRO"/>
    <property type="match status" value="1"/>
</dbReference>
<dbReference type="InterPro" id="IPR002589">
    <property type="entry name" value="Macro_dom"/>
</dbReference>
<dbReference type="Proteomes" id="UP000297998">
    <property type="component" value="Unassembled WGS sequence"/>
</dbReference>
<gene>
    <name evidence="3" type="ORF">E4J94_16805</name>
</gene>